<accession>A0AA46PME5</accession>
<dbReference type="AlphaFoldDB" id="A0AA46PME5"/>
<protein>
    <recommendedName>
        <fullName evidence="4">Helix-turn-helix domain-containing protein</fullName>
    </recommendedName>
</protein>
<dbReference type="EMBL" id="CP089044">
    <property type="protein sequence ID" value="UYF76610.1"/>
    <property type="molecule type" value="Genomic_DNA"/>
</dbReference>
<feature type="compositionally biased region" description="Basic and acidic residues" evidence="1">
    <location>
        <begin position="74"/>
        <end position="87"/>
    </location>
</feature>
<proteinExistence type="predicted"/>
<sequence>MILWVIADIADDNGDTSWYAPRARLIEETGFGKTTISSCIAYLKECGVLQVVGGNGRQNQYVVTAQNFNPDIKYVPKKDTKPDREANQTESQTRPLGEPDQTARRTTPVHLAKKPDREADTIPHSIIYPSVYPSLGDSENPPPDQPKSKPKRITKKQEGINRLVELGCEEKYAHDWMVARKGAQLTDSILENLSEQARKANITIAQAVEWSAKKGYQGFKADWYLKDQNRDNAPLNTQSKSNNLNANYWAKFAQYEQPREPDHWFDESIDVTPKKTNWIEGVGHA</sequence>
<dbReference type="RefSeq" id="WP_263503770.1">
    <property type="nucleotide sequence ID" value="NZ_CP089044.1"/>
</dbReference>
<name>A0AA46PME5_9GAMM</name>
<evidence type="ECO:0000313" key="2">
    <source>
        <dbReference type="EMBL" id="UYF76610.1"/>
    </source>
</evidence>
<organism evidence="2 3">
    <name type="scientific">Acinetobacter ursingii</name>
    <dbReference type="NCBI Taxonomy" id="108980"/>
    <lineage>
        <taxon>Bacteria</taxon>
        <taxon>Pseudomonadati</taxon>
        <taxon>Pseudomonadota</taxon>
        <taxon>Gammaproteobacteria</taxon>
        <taxon>Moraxellales</taxon>
        <taxon>Moraxellaceae</taxon>
        <taxon>Acinetobacter</taxon>
    </lineage>
</organism>
<evidence type="ECO:0000313" key="3">
    <source>
        <dbReference type="Proteomes" id="UP001164081"/>
    </source>
</evidence>
<dbReference type="Proteomes" id="UP001164081">
    <property type="component" value="Chromosome"/>
</dbReference>
<reference evidence="2" key="1">
    <citation type="journal article" date="2022" name="J Glob Antimicrob Resist">
        <title>Comparative analysis of IMP-4- and OXA-58-containing plasmids of three carbapenemase-producing Acinetobacter ursingii strains in the Netherlands.</title>
        <authorList>
            <person name="Hendrickx A.P.A."/>
            <person name="Schade R.P."/>
            <person name="Landman F."/>
            <person name="Bosch T."/>
            <person name="Schouls L.M."/>
            <person name="van Dijk K."/>
        </authorList>
    </citation>
    <scope>NUCLEOTIDE SEQUENCE</scope>
    <source>
        <strain evidence="2">RIVM_C010761</strain>
    </source>
</reference>
<evidence type="ECO:0008006" key="4">
    <source>
        <dbReference type="Google" id="ProtNLM"/>
    </source>
</evidence>
<gene>
    <name evidence="2" type="ORF">LSO58_06970</name>
</gene>
<evidence type="ECO:0000256" key="1">
    <source>
        <dbReference type="SAM" id="MobiDB-lite"/>
    </source>
</evidence>
<feature type="region of interest" description="Disordered" evidence="1">
    <location>
        <begin position="72"/>
        <end position="158"/>
    </location>
</feature>